<keyword evidence="3" id="KW-1185">Reference proteome</keyword>
<name>A0A8J6HJU8_TENMO</name>
<feature type="region of interest" description="Disordered" evidence="1">
    <location>
        <begin position="8"/>
        <end position="31"/>
    </location>
</feature>
<evidence type="ECO:0008006" key="4">
    <source>
        <dbReference type="Google" id="ProtNLM"/>
    </source>
</evidence>
<evidence type="ECO:0000256" key="1">
    <source>
        <dbReference type="SAM" id="MobiDB-lite"/>
    </source>
</evidence>
<evidence type="ECO:0000313" key="3">
    <source>
        <dbReference type="Proteomes" id="UP000719412"/>
    </source>
</evidence>
<comment type="caution">
    <text evidence="2">The sequence shown here is derived from an EMBL/GenBank/DDBJ whole genome shotgun (WGS) entry which is preliminary data.</text>
</comment>
<dbReference type="Proteomes" id="UP000719412">
    <property type="component" value="Unassembled WGS sequence"/>
</dbReference>
<dbReference type="InterPro" id="IPR045851">
    <property type="entry name" value="AMP-bd_C_sf"/>
</dbReference>
<evidence type="ECO:0000313" key="2">
    <source>
        <dbReference type="EMBL" id="KAH0815657.1"/>
    </source>
</evidence>
<reference evidence="2" key="2">
    <citation type="submission" date="2021-08" db="EMBL/GenBank/DDBJ databases">
        <authorList>
            <person name="Eriksson T."/>
        </authorList>
    </citation>
    <scope>NUCLEOTIDE SEQUENCE</scope>
    <source>
        <strain evidence="2">Stoneville</strain>
        <tissue evidence="2">Whole head</tissue>
    </source>
</reference>
<dbReference type="SUPFAM" id="SSF56801">
    <property type="entry name" value="Acetyl-CoA synthetase-like"/>
    <property type="match status" value="1"/>
</dbReference>
<sequence>MLFFETCTSRDGTPSAHPPAAGVEATSVTSSRHRPRRWIRQLDLSRGPVSVGKADRRFGEVAVGFIVKRGGATLTEGQVCEFLAKFVSDEKRLHGGVRFVDVFPRNDLGKISRRELTKRVQNE</sequence>
<proteinExistence type="predicted"/>
<protein>
    <recommendedName>
        <fullName evidence="4">AMP-binding enzyme C-terminal domain-containing protein</fullName>
    </recommendedName>
</protein>
<reference evidence="2" key="1">
    <citation type="journal article" date="2020" name="J Insects Food Feed">
        <title>The yellow mealworm (Tenebrio molitor) genome: a resource for the emerging insects as food and feed industry.</title>
        <authorList>
            <person name="Eriksson T."/>
            <person name="Andere A."/>
            <person name="Kelstrup H."/>
            <person name="Emery V."/>
            <person name="Picard C."/>
        </authorList>
    </citation>
    <scope>NUCLEOTIDE SEQUENCE</scope>
    <source>
        <strain evidence="2">Stoneville</strain>
        <tissue evidence="2">Whole head</tissue>
    </source>
</reference>
<dbReference type="EMBL" id="JABDTM020022798">
    <property type="protein sequence ID" value="KAH0815657.1"/>
    <property type="molecule type" value="Genomic_DNA"/>
</dbReference>
<dbReference type="AlphaFoldDB" id="A0A8J6HJU8"/>
<gene>
    <name evidence="2" type="ORF">GEV33_007135</name>
</gene>
<accession>A0A8J6HJU8</accession>
<dbReference type="Gene3D" id="3.30.300.30">
    <property type="match status" value="1"/>
</dbReference>
<organism evidence="2 3">
    <name type="scientific">Tenebrio molitor</name>
    <name type="common">Yellow mealworm beetle</name>
    <dbReference type="NCBI Taxonomy" id="7067"/>
    <lineage>
        <taxon>Eukaryota</taxon>
        <taxon>Metazoa</taxon>
        <taxon>Ecdysozoa</taxon>
        <taxon>Arthropoda</taxon>
        <taxon>Hexapoda</taxon>
        <taxon>Insecta</taxon>
        <taxon>Pterygota</taxon>
        <taxon>Neoptera</taxon>
        <taxon>Endopterygota</taxon>
        <taxon>Coleoptera</taxon>
        <taxon>Polyphaga</taxon>
        <taxon>Cucujiformia</taxon>
        <taxon>Tenebrionidae</taxon>
        <taxon>Tenebrio</taxon>
    </lineage>
</organism>